<reference evidence="7 8" key="1">
    <citation type="submission" date="2019-01" db="EMBL/GenBank/DDBJ databases">
        <title>Genome sequencing of strain FW100M-2.</title>
        <authorList>
            <person name="Heo J."/>
            <person name="Kim S.-J."/>
            <person name="Kim J.-S."/>
            <person name="Hong S.-B."/>
            <person name="Kwon S.-W."/>
        </authorList>
    </citation>
    <scope>NUCLEOTIDE SEQUENCE [LARGE SCALE GENOMIC DNA]</scope>
    <source>
        <strain evidence="7 8">FW100M-2</strain>
    </source>
</reference>
<keyword evidence="5" id="KW-1133">Transmembrane helix</keyword>
<dbReference type="AlphaFoldDB" id="A0A4P6EZI8"/>
<gene>
    <name evidence="7" type="ORF">ET464_16365</name>
</gene>
<feature type="region of interest" description="Disordered" evidence="4">
    <location>
        <begin position="127"/>
        <end position="152"/>
    </location>
</feature>
<keyword evidence="3" id="KW-0175">Coiled coil</keyword>
<evidence type="ECO:0000313" key="8">
    <source>
        <dbReference type="Proteomes" id="UP000293568"/>
    </source>
</evidence>
<dbReference type="Gene3D" id="2.40.30.170">
    <property type="match status" value="1"/>
</dbReference>
<dbReference type="OrthoDB" id="2023301at2"/>
<feature type="compositionally biased region" description="Basic and acidic residues" evidence="4">
    <location>
        <begin position="130"/>
        <end position="152"/>
    </location>
</feature>
<keyword evidence="8" id="KW-1185">Reference proteome</keyword>
<protein>
    <submittedName>
        <fullName evidence="7">Efflux RND transporter periplasmic adaptor subunit</fullName>
    </submittedName>
</protein>
<dbReference type="Gene3D" id="2.40.420.20">
    <property type="match status" value="1"/>
</dbReference>
<dbReference type="Pfam" id="PF25917">
    <property type="entry name" value="BSH_RND"/>
    <property type="match status" value="1"/>
</dbReference>
<proteinExistence type="inferred from homology"/>
<dbReference type="NCBIfam" id="TIGR01730">
    <property type="entry name" value="RND_mfp"/>
    <property type="match status" value="1"/>
</dbReference>
<comment type="similarity">
    <text evidence="2">Belongs to the membrane fusion protein (MFP) (TC 8.A.1) family.</text>
</comment>
<dbReference type="Proteomes" id="UP000293568">
    <property type="component" value="Chromosome"/>
</dbReference>
<feature type="compositionally biased region" description="Gly residues" evidence="4">
    <location>
        <begin position="324"/>
        <end position="379"/>
    </location>
</feature>
<dbReference type="InterPro" id="IPR006143">
    <property type="entry name" value="RND_pump_MFP"/>
</dbReference>
<keyword evidence="5" id="KW-0812">Transmembrane</keyword>
<keyword evidence="5" id="KW-0472">Membrane</keyword>
<dbReference type="PANTHER" id="PTHR32347">
    <property type="entry name" value="EFFLUX SYSTEM COMPONENT YKNX-RELATED"/>
    <property type="match status" value="1"/>
</dbReference>
<evidence type="ECO:0000256" key="2">
    <source>
        <dbReference type="ARBA" id="ARBA00009477"/>
    </source>
</evidence>
<evidence type="ECO:0000256" key="1">
    <source>
        <dbReference type="ARBA" id="ARBA00004196"/>
    </source>
</evidence>
<sequence length="575" mass="57749">MEGGVQSMRKWMIWLGILIILVAAGGGAYYYFFKDKDHAGTEKKAAAITARVTRGNIVNQISGTGSVVANSRETVTAGKSGTLAKVNFKEGDSVKKGQVIATFEDSDDYADQIKTITRSIEKLQQQLADDQEKYKEATGTENEEQTKESIDKDMSGIQDDIADNQEDLQDIYDKKAAEVKDIVSPIDGQVTNLAVQAGDEVQANTTIAEIVNYNYLEFVTSVDELDIPKVTVGQTANITLSSYSNKTFEGSVSEIAKEGTSSNGSSSFQVSILLKDIDGVMVGMSGQAAITIESRENVLEVPVNAVVSVGGKSYVRVQTEDGAGASGTGAGGAGAGSSGSGQAGAGAAGQSGAGQGQGRAGRTGAGQGQAGAWTQGGSGANAASSPSGEGQSRAGRFSGGGQAGAWAQGGQGADAQRGTGGAAASGSANRTVANGSAAAGQTEEQPQSGTGAGQDGPSKGQSAAGTGSDAAQDPRMQALLSRIDTLGGKLVEVTTGLSNDAFVEIMSGLEEGQVVLIPSPQGAVGMGQSSTQQQQFAFPGGFGGGGFGGGASFGGGFAGGGNRASSFSRGGGGAR</sequence>
<name>A0A4P6EZI8_9BACL</name>
<dbReference type="Gene3D" id="2.40.50.100">
    <property type="match status" value="1"/>
</dbReference>
<comment type="subcellular location">
    <subcellularLocation>
        <location evidence="1">Cell envelope</location>
    </subcellularLocation>
</comment>
<dbReference type="GO" id="GO:0016020">
    <property type="term" value="C:membrane"/>
    <property type="evidence" value="ECO:0007669"/>
    <property type="project" value="InterPro"/>
</dbReference>
<evidence type="ECO:0000256" key="3">
    <source>
        <dbReference type="ARBA" id="ARBA00023054"/>
    </source>
</evidence>
<accession>A0A4P6EZI8</accession>
<dbReference type="EMBL" id="CP035492">
    <property type="protein sequence ID" value="QAY67723.1"/>
    <property type="molecule type" value="Genomic_DNA"/>
</dbReference>
<feature type="compositionally biased region" description="Gly residues" evidence="4">
    <location>
        <begin position="397"/>
        <end position="423"/>
    </location>
</feature>
<dbReference type="InterPro" id="IPR058625">
    <property type="entry name" value="MdtA-like_BSH"/>
</dbReference>
<evidence type="ECO:0000256" key="5">
    <source>
        <dbReference type="SAM" id="Phobius"/>
    </source>
</evidence>
<dbReference type="GO" id="GO:0022857">
    <property type="term" value="F:transmembrane transporter activity"/>
    <property type="evidence" value="ECO:0007669"/>
    <property type="project" value="InterPro"/>
</dbReference>
<dbReference type="InterPro" id="IPR050465">
    <property type="entry name" value="UPF0194_transport"/>
</dbReference>
<dbReference type="SUPFAM" id="SSF111369">
    <property type="entry name" value="HlyD-like secretion proteins"/>
    <property type="match status" value="1"/>
</dbReference>
<evidence type="ECO:0000259" key="6">
    <source>
        <dbReference type="Pfam" id="PF25917"/>
    </source>
</evidence>
<evidence type="ECO:0000256" key="4">
    <source>
        <dbReference type="SAM" id="MobiDB-lite"/>
    </source>
</evidence>
<dbReference type="PANTHER" id="PTHR32347:SF14">
    <property type="entry name" value="EFFLUX SYSTEM COMPONENT YKNX-RELATED"/>
    <property type="match status" value="1"/>
</dbReference>
<dbReference type="GO" id="GO:0030313">
    <property type="term" value="C:cell envelope"/>
    <property type="evidence" value="ECO:0007669"/>
    <property type="project" value="UniProtKB-SubCell"/>
</dbReference>
<evidence type="ECO:0000313" key="7">
    <source>
        <dbReference type="EMBL" id="QAY67723.1"/>
    </source>
</evidence>
<feature type="region of interest" description="Disordered" evidence="4">
    <location>
        <begin position="324"/>
        <end position="472"/>
    </location>
</feature>
<feature type="transmembrane region" description="Helical" evidence="5">
    <location>
        <begin position="12"/>
        <end position="32"/>
    </location>
</feature>
<dbReference type="KEGG" id="pprt:ET464_16365"/>
<organism evidence="7 8">
    <name type="scientific">Paenibacillus protaetiae</name>
    <dbReference type="NCBI Taxonomy" id="2509456"/>
    <lineage>
        <taxon>Bacteria</taxon>
        <taxon>Bacillati</taxon>
        <taxon>Bacillota</taxon>
        <taxon>Bacilli</taxon>
        <taxon>Bacillales</taxon>
        <taxon>Paenibacillaceae</taxon>
        <taxon>Paenibacillus</taxon>
    </lineage>
</organism>
<feature type="domain" description="Multidrug resistance protein MdtA-like barrel-sandwich hybrid" evidence="6">
    <location>
        <begin position="74"/>
        <end position="211"/>
    </location>
</feature>